<evidence type="ECO:0000256" key="1">
    <source>
        <dbReference type="SAM" id="SignalP"/>
    </source>
</evidence>
<feature type="signal peptide" evidence="1">
    <location>
        <begin position="1"/>
        <end position="16"/>
    </location>
</feature>
<evidence type="ECO:0000313" key="3">
    <source>
        <dbReference type="Proteomes" id="UP001302126"/>
    </source>
</evidence>
<dbReference type="AlphaFoldDB" id="A0AAN6WSR1"/>
<dbReference type="Proteomes" id="UP001302126">
    <property type="component" value="Unassembled WGS sequence"/>
</dbReference>
<keyword evidence="3" id="KW-1185">Reference proteome</keyword>
<evidence type="ECO:0000313" key="2">
    <source>
        <dbReference type="EMBL" id="KAK4187286.1"/>
    </source>
</evidence>
<proteinExistence type="predicted"/>
<accession>A0AAN6WSR1</accession>
<evidence type="ECO:0008006" key="4">
    <source>
        <dbReference type="Google" id="ProtNLM"/>
    </source>
</evidence>
<comment type="caution">
    <text evidence="2">The sequence shown here is derived from an EMBL/GenBank/DDBJ whole genome shotgun (WGS) entry which is preliminary data.</text>
</comment>
<gene>
    <name evidence="2" type="ORF">QBC35DRAFT_498923</name>
</gene>
<protein>
    <recommendedName>
        <fullName evidence="4">Secreted protein</fullName>
    </recommendedName>
</protein>
<name>A0AAN6WSR1_9PEZI</name>
<sequence>MLVSVVIVVWMASWQGIRPRVSESVRGAATLHSCFSGNHLSLSVFAPRDWDRKFLEQVITVQDRFVMVHMESSSSSFSSAK</sequence>
<organism evidence="2 3">
    <name type="scientific">Podospora australis</name>
    <dbReference type="NCBI Taxonomy" id="1536484"/>
    <lineage>
        <taxon>Eukaryota</taxon>
        <taxon>Fungi</taxon>
        <taxon>Dikarya</taxon>
        <taxon>Ascomycota</taxon>
        <taxon>Pezizomycotina</taxon>
        <taxon>Sordariomycetes</taxon>
        <taxon>Sordariomycetidae</taxon>
        <taxon>Sordariales</taxon>
        <taxon>Podosporaceae</taxon>
        <taxon>Podospora</taxon>
    </lineage>
</organism>
<feature type="chain" id="PRO_5042943176" description="Secreted protein" evidence="1">
    <location>
        <begin position="17"/>
        <end position="81"/>
    </location>
</feature>
<dbReference type="EMBL" id="MU864405">
    <property type="protein sequence ID" value="KAK4187286.1"/>
    <property type="molecule type" value="Genomic_DNA"/>
</dbReference>
<reference evidence="2" key="1">
    <citation type="journal article" date="2023" name="Mol. Phylogenet. Evol.">
        <title>Genome-scale phylogeny and comparative genomics of the fungal order Sordariales.</title>
        <authorList>
            <person name="Hensen N."/>
            <person name="Bonometti L."/>
            <person name="Westerberg I."/>
            <person name="Brannstrom I.O."/>
            <person name="Guillou S."/>
            <person name="Cros-Aarteil S."/>
            <person name="Calhoun S."/>
            <person name="Haridas S."/>
            <person name="Kuo A."/>
            <person name="Mondo S."/>
            <person name="Pangilinan J."/>
            <person name="Riley R."/>
            <person name="LaButti K."/>
            <person name="Andreopoulos B."/>
            <person name="Lipzen A."/>
            <person name="Chen C."/>
            <person name="Yan M."/>
            <person name="Daum C."/>
            <person name="Ng V."/>
            <person name="Clum A."/>
            <person name="Steindorff A."/>
            <person name="Ohm R.A."/>
            <person name="Martin F."/>
            <person name="Silar P."/>
            <person name="Natvig D.O."/>
            <person name="Lalanne C."/>
            <person name="Gautier V."/>
            <person name="Ament-Velasquez S.L."/>
            <person name="Kruys A."/>
            <person name="Hutchinson M.I."/>
            <person name="Powell A.J."/>
            <person name="Barry K."/>
            <person name="Miller A.N."/>
            <person name="Grigoriev I.V."/>
            <person name="Debuchy R."/>
            <person name="Gladieux P."/>
            <person name="Hiltunen Thoren M."/>
            <person name="Johannesson H."/>
        </authorList>
    </citation>
    <scope>NUCLEOTIDE SEQUENCE</scope>
    <source>
        <strain evidence="2">PSN309</strain>
    </source>
</reference>
<reference evidence="2" key="2">
    <citation type="submission" date="2023-05" db="EMBL/GenBank/DDBJ databases">
        <authorList>
            <consortium name="Lawrence Berkeley National Laboratory"/>
            <person name="Steindorff A."/>
            <person name="Hensen N."/>
            <person name="Bonometti L."/>
            <person name="Westerberg I."/>
            <person name="Brannstrom I.O."/>
            <person name="Guillou S."/>
            <person name="Cros-Aarteil S."/>
            <person name="Calhoun S."/>
            <person name="Haridas S."/>
            <person name="Kuo A."/>
            <person name="Mondo S."/>
            <person name="Pangilinan J."/>
            <person name="Riley R."/>
            <person name="Labutti K."/>
            <person name="Andreopoulos B."/>
            <person name="Lipzen A."/>
            <person name="Chen C."/>
            <person name="Yanf M."/>
            <person name="Daum C."/>
            <person name="Ng V."/>
            <person name="Clum A."/>
            <person name="Ohm R."/>
            <person name="Martin F."/>
            <person name="Silar P."/>
            <person name="Natvig D."/>
            <person name="Lalanne C."/>
            <person name="Gautier V."/>
            <person name="Ament-Velasquez S.L."/>
            <person name="Kruys A."/>
            <person name="Hutchinson M.I."/>
            <person name="Powell A.J."/>
            <person name="Barry K."/>
            <person name="Miller A.N."/>
            <person name="Grigoriev I.V."/>
            <person name="Debuchy R."/>
            <person name="Gladieux P."/>
            <person name="Thoren M.H."/>
            <person name="Johannesson H."/>
        </authorList>
    </citation>
    <scope>NUCLEOTIDE SEQUENCE</scope>
    <source>
        <strain evidence="2">PSN309</strain>
    </source>
</reference>
<keyword evidence="1" id="KW-0732">Signal</keyword>